<dbReference type="InterPro" id="IPR037185">
    <property type="entry name" value="EmrE-like"/>
</dbReference>
<accession>A0A317SQJ3</accession>
<dbReference type="Pfam" id="PF10639">
    <property type="entry name" value="TMEM234"/>
    <property type="match status" value="1"/>
</dbReference>
<evidence type="ECO:0000313" key="7">
    <source>
        <dbReference type="EMBL" id="PWW76659.1"/>
    </source>
</evidence>
<dbReference type="Proteomes" id="UP000246991">
    <property type="component" value="Unassembled WGS sequence"/>
</dbReference>
<feature type="transmembrane region" description="Helical" evidence="6">
    <location>
        <begin position="80"/>
        <end position="97"/>
    </location>
</feature>
<gene>
    <name evidence="7" type="ORF">C7212DRAFT_357597</name>
</gene>
<comment type="similarity">
    <text evidence="2">Belongs to the TMEM234 family.</text>
</comment>
<keyword evidence="4 6" id="KW-1133">Transmembrane helix</keyword>
<evidence type="ECO:0000313" key="8">
    <source>
        <dbReference type="Proteomes" id="UP000246991"/>
    </source>
</evidence>
<dbReference type="PANTHER" id="PTHR28668">
    <property type="entry name" value="TRANSMEMBRANE PROTEIN 234"/>
    <property type="match status" value="1"/>
</dbReference>
<keyword evidence="3 6" id="KW-0812">Transmembrane</keyword>
<dbReference type="PANTHER" id="PTHR28668:SF1">
    <property type="entry name" value="TRANSMEMBRANE PROTEIN 234"/>
    <property type="match status" value="1"/>
</dbReference>
<comment type="caution">
    <text evidence="7">The sequence shown here is derived from an EMBL/GenBank/DDBJ whole genome shotgun (WGS) entry which is preliminary data.</text>
</comment>
<evidence type="ECO:0000256" key="1">
    <source>
        <dbReference type="ARBA" id="ARBA00004141"/>
    </source>
</evidence>
<reference evidence="7 8" key="1">
    <citation type="submission" date="2018-03" db="EMBL/GenBank/DDBJ databases">
        <title>Genomes of Pezizomycetes fungi and the evolution of truffles.</title>
        <authorList>
            <person name="Murat C."/>
            <person name="Payen T."/>
            <person name="Noel B."/>
            <person name="Kuo A."/>
            <person name="Martin F.M."/>
        </authorList>
    </citation>
    <scope>NUCLEOTIDE SEQUENCE [LARGE SCALE GENOMIC DNA]</scope>
    <source>
        <strain evidence="7">091103-1</strain>
    </source>
</reference>
<comment type="subcellular location">
    <subcellularLocation>
        <location evidence="1">Membrane</location>
        <topology evidence="1">Multi-pass membrane protein</topology>
    </subcellularLocation>
</comment>
<evidence type="ECO:0000256" key="5">
    <source>
        <dbReference type="ARBA" id="ARBA00023136"/>
    </source>
</evidence>
<evidence type="ECO:0000256" key="3">
    <source>
        <dbReference type="ARBA" id="ARBA00022692"/>
    </source>
</evidence>
<organism evidence="7 8">
    <name type="scientific">Tuber magnatum</name>
    <name type="common">white Piedmont truffle</name>
    <dbReference type="NCBI Taxonomy" id="42249"/>
    <lineage>
        <taxon>Eukaryota</taxon>
        <taxon>Fungi</taxon>
        <taxon>Dikarya</taxon>
        <taxon>Ascomycota</taxon>
        <taxon>Pezizomycotina</taxon>
        <taxon>Pezizomycetes</taxon>
        <taxon>Pezizales</taxon>
        <taxon>Tuberaceae</taxon>
        <taxon>Tuber</taxon>
    </lineage>
</organism>
<dbReference type="AlphaFoldDB" id="A0A317SQJ3"/>
<protein>
    <recommendedName>
        <fullName evidence="9">Integral membrane protein</fullName>
    </recommendedName>
</protein>
<sequence length="152" mass="16833">MSTPAPSTPPEDPSLFRWTLSFLLVGMAWGLTNPFIRKAAVAYHPPKRAVLENPRSGVLKIWVLKAVFAMYDLLRRPSYAFPLLINLTGSVWFFLLIGGAELSLTVPIVNSLAFLFTVLGDWLADGKRVHRDTWIGMVLVLGGIGLCVHSKQ</sequence>
<evidence type="ECO:0000256" key="6">
    <source>
        <dbReference type="SAM" id="Phobius"/>
    </source>
</evidence>
<proteinExistence type="inferred from homology"/>
<keyword evidence="5 6" id="KW-0472">Membrane</keyword>
<name>A0A317SQJ3_9PEZI</name>
<evidence type="ECO:0008006" key="9">
    <source>
        <dbReference type="Google" id="ProtNLM"/>
    </source>
</evidence>
<dbReference type="GO" id="GO:0016020">
    <property type="term" value="C:membrane"/>
    <property type="evidence" value="ECO:0007669"/>
    <property type="project" value="UniProtKB-SubCell"/>
</dbReference>
<evidence type="ECO:0000256" key="2">
    <source>
        <dbReference type="ARBA" id="ARBA00005977"/>
    </source>
</evidence>
<dbReference type="SUPFAM" id="SSF103481">
    <property type="entry name" value="Multidrug resistance efflux transporter EmrE"/>
    <property type="match status" value="1"/>
</dbReference>
<dbReference type="InterPro" id="IPR018908">
    <property type="entry name" value="TMEM234"/>
</dbReference>
<evidence type="ECO:0000256" key="4">
    <source>
        <dbReference type="ARBA" id="ARBA00022989"/>
    </source>
</evidence>
<dbReference type="EMBL" id="PYWC01000031">
    <property type="protein sequence ID" value="PWW76659.1"/>
    <property type="molecule type" value="Genomic_DNA"/>
</dbReference>
<feature type="transmembrane region" description="Helical" evidence="6">
    <location>
        <begin position="134"/>
        <end position="150"/>
    </location>
</feature>
<dbReference type="OrthoDB" id="43458at2759"/>
<keyword evidence="8" id="KW-1185">Reference proteome</keyword>
<feature type="transmembrane region" description="Helical" evidence="6">
    <location>
        <begin position="15"/>
        <end position="36"/>
    </location>
</feature>
<dbReference type="Gene3D" id="1.10.3730.20">
    <property type="match status" value="1"/>
</dbReference>